<organism evidence="7 8">
    <name type="scientific">Janthinobacterium rivuli</name>
    <dbReference type="NCBI Taxonomy" id="2751478"/>
    <lineage>
        <taxon>Bacteria</taxon>
        <taxon>Pseudomonadati</taxon>
        <taxon>Pseudomonadota</taxon>
        <taxon>Betaproteobacteria</taxon>
        <taxon>Burkholderiales</taxon>
        <taxon>Oxalobacteraceae</taxon>
        <taxon>Janthinobacterium</taxon>
    </lineage>
</organism>
<sequence length="365" mass="39672">MDCQTAKPTKRHQPGVARDDLQLILQRVPAKVWDALRRRRVFITGGTGFVGCWLLEALIWANQELELELQLIVLSRSPEAFRARVPHLAEHAIVCLVEGNTNALGHISEPFDMLIHAATDVAAANGKPHAVFNDILDGTRQTLELAVRCGASHYLLTSSGAVYGAQPATLTHLPELHEGAQDMSQPGAAYGAGKIASEWLLGWYAREHGLHANIARCFALLGPYLPLDGHFAAGNFIHNGLRGEPIVMRGDGSAVRSYLYAADMVVWLLTIMVNGESGQHYNVGSEHALSIGELAQLVAAQTDAPVPVKMSTASASLAAQRYVPATAKARKQLQLEQYTDLPSALGKTIDWARLHIIRSTIEKRP</sequence>
<evidence type="ECO:0000256" key="5">
    <source>
        <dbReference type="SAM" id="Phobius"/>
    </source>
</evidence>
<dbReference type="RefSeq" id="WP_099401462.1">
    <property type="nucleotide sequence ID" value="NZ_CP121464.1"/>
</dbReference>
<feature type="domain" description="NAD-dependent epimerase/dehydratase" evidence="6">
    <location>
        <begin position="41"/>
        <end position="284"/>
    </location>
</feature>
<keyword evidence="3" id="KW-0520">NAD</keyword>
<keyword evidence="8" id="KW-1185">Reference proteome</keyword>
<keyword evidence="5" id="KW-0812">Transmembrane</keyword>
<evidence type="ECO:0000256" key="1">
    <source>
        <dbReference type="ARBA" id="ARBA00001911"/>
    </source>
</evidence>
<dbReference type="InterPro" id="IPR044516">
    <property type="entry name" value="UXS-like"/>
</dbReference>
<dbReference type="Proteomes" id="UP001219584">
    <property type="component" value="Chromosome"/>
</dbReference>
<dbReference type="InterPro" id="IPR036291">
    <property type="entry name" value="NAD(P)-bd_dom_sf"/>
</dbReference>
<evidence type="ECO:0000256" key="2">
    <source>
        <dbReference type="ARBA" id="ARBA00022793"/>
    </source>
</evidence>
<keyword evidence="5" id="KW-0472">Membrane</keyword>
<evidence type="ECO:0000313" key="8">
    <source>
        <dbReference type="Proteomes" id="UP001219584"/>
    </source>
</evidence>
<gene>
    <name evidence="7" type="ORF">P9875_25265</name>
</gene>
<reference evidence="7 8" key="1">
    <citation type="submission" date="2023-04" db="EMBL/GenBank/DDBJ databases">
        <title>Nanopore sequencing of Janthinobacterium from water.</title>
        <authorList>
            <person name="Ciuchcinski K."/>
            <person name="Rokowska A."/>
            <person name="Dziewit L."/>
        </authorList>
    </citation>
    <scope>NUCLEOTIDE SEQUENCE [LARGE SCALE GENOMIC DNA]</scope>
    <source>
        <strain evidence="7 8">DEMB2</strain>
    </source>
</reference>
<dbReference type="Pfam" id="PF01370">
    <property type="entry name" value="Epimerase"/>
    <property type="match status" value="1"/>
</dbReference>
<evidence type="ECO:0000259" key="6">
    <source>
        <dbReference type="Pfam" id="PF01370"/>
    </source>
</evidence>
<dbReference type="PANTHER" id="PTHR43078">
    <property type="entry name" value="UDP-GLUCURONIC ACID DECARBOXYLASE-RELATED"/>
    <property type="match status" value="1"/>
</dbReference>
<proteinExistence type="predicted"/>
<dbReference type="InterPro" id="IPR001509">
    <property type="entry name" value="Epimerase_deHydtase"/>
</dbReference>
<comment type="cofactor">
    <cofactor evidence="1">
        <name>NAD(+)</name>
        <dbReference type="ChEBI" id="CHEBI:57540"/>
    </cofactor>
</comment>
<protein>
    <submittedName>
        <fullName evidence="7">NAD(P)-dependent oxidoreductase</fullName>
    </submittedName>
</protein>
<keyword evidence="5" id="KW-1133">Transmembrane helix</keyword>
<evidence type="ECO:0000313" key="7">
    <source>
        <dbReference type="EMBL" id="WFR82472.1"/>
    </source>
</evidence>
<feature type="transmembrane region" description="Helical" evidence="5">
    <location>
        <begin position="41"/>
        <end position="61"/>
    </location>
</feature>
<evidence type="ECO:0000256" key="4">
    <source>
        <dbReference type="ARBA" id="ARBA00023239"/>
    </source>
</evidence>
<dbReference type="SUPFAM" id="SSF51735">
    <property type="entry name" value="NAD(P)-binding Rossmann-fold domains"/>
    <property type="match status" value="1"/>
</dbReference>
<dbReference type="PANTHER" id="PTHR43078:SF6">
    <property type="entry name" value="UDP-GLUCURONIC ACID DECARBOXYLASE 1"/>
    <property type="match status" value="1"/>
</dbReference>
<evidence type="ECO:0000256" key="3">
    <source>
        <dbReference type="ARBA" id="ARBA00023027"/>
    </source>
</evidence>
<dbReference type="Gene3D" id="3.40.50.720">
    <property type="entry name" value="NAD(P)-binding Rossmann-like Domain"/>
    <property type="match status" value="1"/>
</dbReference>
<accession>A0ABY8IBY7</accession>
<dbReference type="EMBL" id="CP121464">
    <property type="protein sequence ID" value="WFR82472.1"/>
    <property type="molecule type" value="Genomic_DNA"/>
</dbReference>
<name>A0ABY8IBY7_9BURK</name>
<keyword evidence="2" id="KW-0210">Decarboxylase</keyword>
<keyword evidence="4" id="KW-0456">Lyase</keyword>